<dbReference type="STRING" id="357804.Ping_0585"/>
<protein>
    <submittedName>
        <fullName evidence="7">ATP-dependent helicase HrpB</fullName>
    </submittedName>
</protein>
<dbReference type="GO" id="GO:0016787">
    <property type="term" value="F:hydrolase activity"/>
    <property type="evidence" value="ECO:0007669"/>
    <property type="project" value="UniProtKB-KW"/>
</dbReference>
<dbReference type="GO" id="GO:0003676">
    <property type="term" value="F:nucleic acid binding"/>
    <property type="evidence" value="ECO:0007669"/>
    <property type="project" value="InterPro"/>
</dbReference>
<dbReference type="RefSeq" id="WP_011768998.1">
    <property type="nucleotide sequence ID" value="NC_008709.1"/>
</dbReference>
<dbReference type="KEGG" id="pin:Ping_0585"/>
<dbReference type="Proteomes" id="UP000000639">
    <property type="component" value="Chromosome"/>
</dbReference>
<proteinExistence type="predicted"/>
<dbReference type="InterPro" id="IPR011545">
    <property type="entry name" value="DEAD/DEAH_box_helicase_dom"/>
</dbReference>
<evidence type="ECO:0000256" key="4">
    <source>
        <dbReference type="ARBA" id="ARBA00022840"/>
    </source>
</evidence>
<evidence type="ECO:0000256" key="1">
    <source>
        <dbReference type="ARBA" id="ARBA00022741"/>
    </source>
</evidence>
<evidence type="ECO:0000313" key="8">
    <source>
        <dbReference type="Proteomes" id="UP000000639"/>
    </source>
</evidence>
<dbReference type="SMART" id="SM00487">
    <property type="entry name" value="DEXDc"/>
    <property type="match status" value="1"/>
</dbReference>
<keyword evidence="8" id="KW-1185">Reference proteome</keyword>
<dbReference type="NCBIfam" id="TIGR01970">
    <property type="entry name" value="DEAH_box_HrpB"/>
    <property type="match status" value="1"/>
</dbReference>
<dbReference type="HOGENOM" id="CLU_001832_5_6_6"/>
<dbReference type="InterPro" id="IPR013689">
    <property type="entry name" value="RNA_helicase_ATP-dep_HrpB_C"/>
</dbReference>
<dbReference type="InterPro" id="IPR049614">
    <property type="entry name" value="HrpB_DEXH"/>
</dbReference>
<keyword evidence="2" id="KW-0378">Hydrolase</keyword>
<evidence type="ECO:0000313" key="7">
    <source>
        <dbReference type="EMBL" id="ABM02439.1"/>
    </source>
</evidence>
<dbReference type="Gene3D" id="3.40.50.300">
    <property type="entry name" value="P-loop containing nucleotide triphosphate hydrolases"/>
    <property type="match status" value="2"/>
</dbReference>
<dbReference type="PANTHER" id="PTHR43519:SF1">
    <property type="entry name" value="ATP-DEPENDENT RNA HELICASE HRPB"/>
    <property type="match status" value="1"/>
</dbReference>
<dbReference type="SUPFAM" id="SSF52540">
    <property type="entry name" value="P-loop containing nucleoside triphosphate hydrolases"/>
    <property type="match status" value="1"/>
</dbReference>
<dbReference type="GO" id="GO:0004386">
    <property type="term" value="F:helicase activity"/>
    <property type="evidence" value="ECO:0007669"/>
    <property type="project" value="UniProtKB-KW"/>
</dbReference>
<keyword evidence="4" id="KW-0067">ATP-binding</keyword>
<dbReference type="InterPro" id="IPR027417">
    <property type="entry name" value="P-loop_NTPase"/>
</dbReference>
<dbReference type="PANTHER" id="PTHR43519">
    <property type="entry name" value="ATP-DEPENDENT RNA HELICASE HRPB"/>
    <property type="match status" value="1"/>
</dbReference>
<feature type="domain" description="Helicase ATP-binding" evidence="5">
    <location>
        <begin position="12"/>
        <end position="176"/>
    </location>
</feature>
<dbReference type="OrthoDB" id="9805617at2"/>
<dbReference type="CDD" id="cd18791">
    <property type="entry name" value="SF2_C_RHA"/>
    <property type="match status" value="1"/>
</dbReference>
<sequence length="835" mass="92645">MLPIDDFIPQIQETLSQHPALVLQAEPGAGKSTAVPLSLLGSPFLKGKKIILLEPRRVAVKSLAFYLAKQLGEKVGQRVGYQVRNERKISADTVLEIVTEGVLTRRLQNDPELSDVGLIIFDEFHERSIHADLALMLALEVQQAYRDDLTLLVMSATIDTDLLANYLNHAPVIKCPGRTYPVEIEYISNTQGYLDQQVMKALNTVLNETSAGDILIFLPGQGEIKRAIQLAKQQLGSNFDLLPLYGGLSLSQQELVLSKKSGSQQRVIFSTNIAETSLTIEGISTVIDSGLEKVLSFDVKSGLSRLETTSISKASATQRAGRAGRLQRGRAIRLYSEAKHQGLKDFQAEEITNTDLSSLVLDLAAWGITSFAKVNWLTPPPEHHFNVACSLNCVLGLLDAQNKITKQGTRALKMGLDPRLASMLLSCQSTLEKRIACVLGALLSERDILFNAGSSDIIERAMLFNDYLADRKALKANRNINIGVVEQVVTLAKSFAKSLGLSSLGEPVSLTELNHYAGALLLTAYPDRLAKIRSAKSNRYLLANGRGVTLREMDSVQGELWLVVCDCDGKNKDGNIYSCAAVSIPQIKTVLADQLTENSHYALDTKKEKVIGRQKLTYRALVLEEQLLSEIPDNEFAQCVADLLKQEGLAFLNWTSRCASWLARVKWLSSVMTDFPQISETTLIEQLDNWLLPYIGRIKTIKQLRQFQIVDLLMATLTFQESQTLAAQAAEFYEAPSGKSIPIRYDQQQGPTVSIILQEMFGQLDSPMLANNTIPIRFELLSPARKPIQTTSDLANFWCTSYFDVAKDMRGRYPKHRWPEAPLLELPGRSIKKRK</sequence>
<keyword evidence="1" id="KW-0547">Nucleotide-binding</keyword>
<dbReference type="EMBL" id="CP000510">
    <property type="protein sequence ID" value="ABM02439.1"/>
    <property type="molecule type" value="Genomic_DNA"/>
</dbReference>
<dbReference type="PROSITE" id="PS51192">
    <property type="entry name" value="HELICASE_ATP_BIND_1"/>
    <property type="match status" value="1"/>
</dbReference>
<dbReference type="Pfam" id="PF00271">
    <property type="entry name" value="Helicase_C"/>
    <property type="match status" value="1"/>
</dbReference>
<dbReference type="SMART" id="SM00490">
    <property type="entry name" value="HELICc"/>
    <property type="match status" value="1"/>
</dbReference>
<evidence type="ECO:0000259" key="5">
    <source>
        <dbReference type="PROSITE" id="PS51192"/>
    </source>
</evidence>
<dbReference type="eggNOG" id="COG1643">
    <property type="taxonomic scope" value="Bacteria"/>
</dbReference>
<keyword evidence="3 7" id="KW-0347">Helicase</keyword>
<dbReference type="PIRSF" id="PIRSF005496">
    <property type="entry name" value="ATP_hel_hrpB"/>
    <property type="match status" value="1"/>
</dbReference>
<evidence type="ECO:0000256" key="2">
    <source>
        <dbReference type="ARBA" id="ARBA00022801"/>
    </source>
</evidence>
<name>A1SSH4_PSYIN</name>
<dbReference type="AlphaFoldDB" id="A1SSH4"/>
<dbReference type="FunFam" id="3.40.50.300:FF:002125">
    <property type="entry name" value="ATP-dependent helicase HrpB"/>
    <property type="match status" value="1"/>
</dbReference>
<dbReference type="Pfam" id="PF00270">
    <property type="entry name" value="DEAD"/>
    <property type="match status" value="1"/>
</dbReference>
<organism evidence="7 8">
    <name type="scientific">Psychromonas ingrahamii (strain DSM 17664 / CCUG 51855 / 37)</name>
    <dbReference type="NCBI Taxonomy" id="357804"/>
    <lineage>
        <taxon>Bacteria</taxon>
        <taxon>Pseudomonadati</taxon>
        <taxon>Pseudomonadota</taxon>
        <taxon>Gammaproteobacteria</taxon>
        <taxon>Alteromonadales</taxon>
        <taxon>Psychromonadaceae</taxon>
        <taxon>Psychromonas</taxon>
    </lineage>
</organism>
<dbReference type="Pfam" id="PF08482">
    <property type="entry name" value="HrpB_C"/>
    <property type="match status" value="1"/>
</dbReference>
<feature type="domain" description="Helicase C-terminal" evidence="6">
    <location>
        <begin position="197"/>
        <end position="367"/>
    </location>
</feature>
<dbReference type="InterPro" id="IPR010225">
    <property type="entry name" value="HrpB"/>
</dbReference>
<dbReference type="InterPro" id="IPR001650">
    <property type="entry name" value="Helicase_C-like"/>
</dbReference>
<dbReference type="InterPro" id="IPR014001">
    <property type="entry name" value="Helicase_ATP-bd"/>
</dbReference>
<dbReference type="GO" id="GO:0005524">
    <property type="term" value="F:ATP binding"/>
    <property type="evidence" value="ECO:0007669"/>
    <property type="project" value="UniProtKB-KW"/>
</dbReference>
<reference evidence="7 8" key="1">
    <citation type="submission" date="2007-01" db="EMBL/GenBank/DDBJ databases">
        <title>Complete sequence of Psychromonas ingrahamii 37.</title>
        <authorList>
            <consortium name="US DOE Joint Genome Institute"/>
            <person name="Copeland A."/>
            <person name="Lucas S."/>
            <person name="Lapidus A."/>
            <person name="Barry K."/>
            <person name="Detter J.C."/>
            <person name="Glavina del Rio T."/>
            <person name="Hammon N."/>
            <person name="Israni S."/>
            <person name="Dalin E."/>
            <person name="Tice H."/>
            <person name="Pitluck S."/>
            <person name="Thompson L.S."/>
            <person name="Brettin T."/>
            <person name="Bruce D."/>
            <person name="Han C."/>
            <person name="Tapia R."/>
            <person name="Schmutz J."/>
            <person name="Larimer F."/>
            <person name="Land M."/>
            <person name="Hauser L."/>
            <person name="Kyrpides N."/>
            <person name="Ivanova N."/>
            <person name="Staley J."/>
            <person name="Richardson P."/>
        </authorList>
    </citation>
    <scope>NUCLEOTIDE SEQUENCE [LARGE SCALE GENOMIC DNA]</scope>
    <source>
        <strain evidence="7 8">37</strain>
    </source>
</reference>
<dbReference type="Gene3D" id="1.20.120.1080">
    <property type="match status" value="1"/>
</dbReference>
<gene>
    <name evidence="7" type="ordered locus">Ping_0585</name>
</gene>
<evidence type="ECO:0000256" key="3">
    <source>
        <dbReference type="ARBA" id="ARBA00022806"/>
    </source>
</evidence>
<dbReference type="PROSITE" id="PS51194">
    <property type="entry name" value="HELICASE_CTER"/>
    <property type="match status" value="1"/>
</dbReference>
<evidence type="ECO:0000259" key="6">
    <source>
        <dbReference type="PROSITE" id="PS51194"/>
    </source>
</evidence>
<accession>A1SSH4</accession>
<dbReference type="CDD" id="cd17990">
    <property type="entry name" value="DEXHc_HrpB"/>
    <property type="match status" value="1"/>
</dbReference>